<dbReference type="InterPro" id="IPR002397">
    <property type="entry name" value="Cyt_P450_B"/>
</dbReference>
<evidence type="ECO:0000256" key="6">
    <source>
        <dbReference type="ARBA" id="ARBA00023033"/>
    </source>
</evidence>
<dbReference type="PROSITE" id="PS00086">
    <property type="entry name" value="CYTOCHROME_P450"/>
    <property type="match status" value="1"/>
</dbReference>
<evidence type="ECO:0000256" key="4">
    <source>
        <dbReference type="ARBA" id="ARBA00023002"/>
    </source>
</evidence>
<dbReference type="GO" id="GO:0016705">
    <property type="term" value="F:oxidoreductase activity, acting on paired donors, with incorporation or reduction of molecular oxygen"/>
    <property type="evidence" value="ECO:0007669"/>
    <property type="project" value="InterPro"/>
</dbReference>
<organism evidence="8">
    <name type="scientific">Actinomadura kijaniata</name>
    <dbReference type="NCBI Taxonomy" id="46161"/>
    <lineage>
        <taxon>Bacteria</taxon>
        <taxon>Bacillati</taxon>
        <taxon>Actinomycetota</taxon>
        <taxon>Actinomycetes</taxon>
        <taxon>Streptosporangiales</taxon>
        <taxon>Thermomonosporaceae</taxon>
        <taxon>Actinomadura</taxon>
    </lineage>
</organism>
<proteinExistence type="inferred from homology"/>
<dbReference type="InterPro" id="IPR036396">
    <property type="entry name" value="Cyt_P450_sf"/>
</dbReference>
<protein>
    <submittedName>
        <fullName evidence="8">p450 monooxygenase</fullName>
    </submittedName>
</protein>
<evidence type="ECO:0000256" key="1">
    <source>
        <dbReference type="ARBA" id="ARBA00010617"/>
    </source>
</evidence>
<dbReference type="FunFam" id="1.10.630.10:FF:000018">
    <property type="entry name" value="Cytochrome P450 monooxygenase"/>
    <property type="match status" value="1"/>
</dbReference>
<keyword evidence="4 7" id="KW-0560">Oxidoreductase</keyword>
<accession>B3TMN5</accession>
<name>B3TMN5_ACTKI</name>
<dbReference type="Gene3D" id="1.10.630.10">
    <property type="entry name" value="Cytochrome P450"/>
    <property type="match status" value="1"/>
</dbReference>
<dbReference type="InterPro" id="IPR001128">
    <property type="entry name" value="Cyt_P450"/>
</dbReference>
<dbReference type="InterPro" id="IPR017972">
    <property type="entry name" value="Cyt_P450_CS"/>
</dbReference>
<evidence type="ECO:0000313" key="8">
    <source>
        <dbReference type="EMBL" id="ACB46465.1"/>
    </source>
</evidence>
<keyword evidence="3 7" id="KW-0479">Metal-binding</keyword>
<evidence type="ECO:0000256" key="7">
    <source>
        <dbReference type="RuleBase" id="RU000461"/>
    </source>
</evidence>
<reference evidence="8" key="1">
    <citation type="journal article" date="2007" name="J. Am. Chem. Soc.">
        <title>Elucidation of the kijanimicin gene cluster: insights into the biosynthesis of spirotetronate antibiotics and nitrosugars.</title>
        <authorList>
            <person name="Zhang H."/>
            <person name="White-Phillip J.A."/>
            <person name="Melancon C.E."/>
            <person name="Kwon H.-J."/>
            <person name="Yu W.-L."/>
            <person name="Liu H.-W."/>
        </authorList>
    </citation>
    <scope>NUCLEOTIDE SEQUENCE</scope>
</reference>
<keyword evidence="6 7" id="KW-0503">Monooxygenase</keyword>
<evidence type="ECO:0000256" key="2">
    <source>
        <dbReference type="ARBA" id="ARBA00022617"/>
    </source>
</evidence>
<dbReference type="Pfam" id="PF00067">
    <property type="entry name" value="p450"/>
    <property type="match status" value="1"/>
</dbReference>
<dbReference type="GO" id="GO:0020037">
    <property type="term" value="F:heme binding"/>
    <property type="evidence" value="ECO:0007669"/>
    <property type="project" value="InterPro"/>
</dbReference>
<gene>
    <name evidence="8" type="ORF">KijA3</name>
</gene>
<dbReference type="GO" id="GO:0005506">
    <property type="term" value="F:iron ion binding"/>
    <property type="evidence" value="ECO:0007669"/>
    <property type="project" value="InterPro"/>
</dbReference>
<dbReference type="PANTHER" id="PTHR46696">
    <property type="entry name" value="P450, PUTATIVE (EUROFUNG)-RELATED"/>
    <property type="match status" value="1"/>
</dbReference>
<dbReference type="PRINTS" id="PR00359">
    <property type="entry name" value="BP450"/>
</dbReference>
<dbReference type="PANTHER" id="PTHR46696:SF1">
    <property type="entry name" value="CYTOCHROME P450 YJIB-RELATED"/>
    <property type="match status" value="1"/>
</dbReference>
<sequence length="392" mass="42832">MAAETFAQMPSLADGGAETLAWMRRMRDEQPLWVDAANMHHVFRYADVQAVMSDPARFSSNIGRILPGHDPEQISANLPWLDPPDHRRLRQLVSQAFAPKTVVGLRPRITEIAAGLLAAVPDGEFDFVERVAYPLPVIVVAELLGLPPADRAFFRDCADRLLGVGDAGSAEAGSAAIAEANRELREYLTAEAGRQRGSRSDGLIAALTAAELDGQRLSDVQVATIAGLLLTAGHITTTMVLGNALLCLRDNPEAEARTRADRSLVPAALEEVVRQRPPFPRVVRVSTQDVAIAGGVIPAQRLVVASTLSANHDERQFPDPERFDIDRHPNRHIGFGHGIHFCLGAPLARAETQIMLDLLFDEFAELRVVGEPVHNESEYFGTRKMTVFARRS</sequence>
<dbReference type="AlphaFoldDB" id="B3TMN5"/>
<dbReference type="CDD" id="cd11032">
    <property type="entry name" value="P450_EryK-like"/>
    <property type="match status" value="1"/>
</dbReference>
<dbReference type="GO" id="GO:0004497">
    <property type="term" value="F:monooxygenase activity"/>
    <property type="evidence" value="ECO:0007669"/>
    <property type="project" value="UniProtKB-KW"/>
</dbReference>
<evidence type="ECO:0000256" key="5">
    <source>
        <dbReference type="ARBA" id="ARBA00023004"/>
    </source>
</evidence>
<keyword evidence="5 7" id="KW-0408">Iron</keyword>
<dbReference type="EMBL" id="EU301739">
    <property type="protein sequence ID" value="ACB46465.1"/>
    <property type="molecule type" value="Genomic_DNA"/>
</dbReference>
<dbReference type="SUPFAM" id="SSF48264">
    <property type="entry name" value="Cytochrome P450"/>
    <property type="match status" value="1"/>
</dbReference>
<evidence type="ECO:0000256" key="3">
    <source>
        <dbReference type="ARBA" id="ARBA00022723"/>
    </source>
</evidence>
<comment type="similarity">
    <text evidence="1 7">Belongs to the cytochrome P450 family.</text>
</comment>
<keyword evidence="2 7" id="KW-0349">Heme</keyword>